<evidence type="ECO:0000313" key="5">
    <source>
        <dbReference type="Proteomes" id="UP000773462"/>
    </source>
</evidence>
<protein>
    <submittedName>
        <fullName evidence="4">Transglutaminase-like putative cysteine protease</fullName>
    </submittedName>
</protein>
<dbReference type="InterPro" id="IPR052901">
    <property type="entry name" value="Bact_TGase-like"/>
</dbReference>
<feature type="compositionally biased region" description="Low complexity" evidence="1">
    <location>
        <begin position="783"/>
        <end position="792"/>
    </location>
</feature>
<evidence type="ECO:0000313" key="4">
    <source>
        <dbReference type="EMBL" id="MBP2114975.1"/>
    </source>
</evidence>
<keyword evidence="2" id="KW-0812">Transmembrane</keyword>
<dbReference type="PANTHER" id="PTHR42736:SF1">
    <property type="entry name" value="PROTEIN-GLUTAMINE GAMMA-GLUTAMYLTRANSFERASE"/>
    <property type="match status" value="1"/>
</dbReference>
<feature type="compositionally biased region" description="Low complexity" evidence="1">
    <location>
        <begin position="810"/>
        <end position="819"/>
    </location>
</feature>
<organism evidence="4 5">
    <name type="scientific">Paenibacillus silagei</name>
    <dbReference type="NCBI Taxonomy" id="1670801"/>
    <lineage>
        <taxon>Bacteria</taxon>
        <taxon>Bacillati</taxon>
        <taxon>Bacillota</taxon>
        <taxon>Bacilli</taxon>
        <taxon>Bacillales</taxon>
        <taxon>Paenibacillaceae</taxon>
        <taxon>Paenibacillus</taxon>
    </lineage>
</organism>
<evidence type="ECO:0000259" key="3">
    <source>
        <dbReference type="SMART" id="SM00460"/>
    </source>
</evidence>
<feature type="transmembrane region" description="Helical" evidence="2">
    <location>
        <begin position="121"/>
        <end position="142"/>
    </location>
</feature>
<dbReference type="Gene3D" id="3.10.620.30">
    <property type="match status" value="1"/>
</dbReference>
<dbReference type="InterPro" id="IPR002931">
    <property type="entry name" value="Transglutaminase-like"/>
</dbReference>
<dbReference type="SMART" id="SM00460">
    <property type="entry name" value="TGc"/>
    <property type="match status" value="1"/>
</dbReference>
<feature type="transmembrane region" description="Helical" evidence="2">
    <location>
        <begin position="59"/>
        <end position="79"/>
    </location>
</feature>
<feature type="transmembrane region" description="Helical" evidence="2">
    <location>
        <begin position="91"/>
        <end position="109"/>
    </location>
</feature>
<feature type="region of interest" description="Disordered" evidence="1">
    <location>
        <begin position="1"/>
        <end position="27"/>
    </location>
</feature>
<dbReference type="PANTHER" id="PTHR42736">
    <property type="entry name" value="PROTEIN-GLUTAMINE GAMMA-GLUTAMYLTRANSFERASE"/>
    <property type="match status" value="1"/>
</dbReference>
<evidence type="ECO:0000256" key="1">
    <source>
        <dbReference type="SAM" id="MobiDB-lite"/>
    </source>
</evidence>
<accession>A0ABS4NY40</accession>
<proteinExistence type="predicted"/>
<feature type="compositionally biased region" description="Polar residues" evidence="1">
    <location>
        <begin position="13"/>
        <end position="24"/>
    </location>
</feature>
<dbReference type="EMBL" id="JAGGLV010000022">
    <property type="protein sequence ID" value="MBP2114975.1"/>
    <property type="molecule type" value="Genomic_DNA"/>
</dbReference>
<sequence length="850" mass="88027">MDSRITPPPASAGTDSASPKGSTHSGHRRYGSIMFTAAGMVESDLAENSSAGKRENSPLYYRGLFSLAIMGVFGLWLLPLYRLPAAADHTQLLRLLMLSAAALLAWGCLLLPRLVQASGQLLLIFMTWYGLCAAAGGGGGWLKVYAMEKSGQDALLLLSGRISALSEDSRLLILVLGWGLLVSSVQQLALYRGSIALFTGVTLVYLLVLDMGYAVNTSGDVLVTAGLILWLRALSGLLHLQERTERPVLPYARWGARAFSAAVLVTLAAWMAGQGLGARPAAPVTLQPVLDKLEHWAAAQRPEEAGVPGTGSTGYSMEDRELGMPLTPSREAAFTVTASRPYYLRGESMAYYDGRRWIRSGAAYSALNLPRLSGALPALANASSAGGQTLTQRIQLAAPSTGGVPLFSAGAITDVQNIRLADGSQLGYVLASPDRLSFRLPEVYGSAGVTEYTVKSVLPPSDPAVLRKLRGSDPDGVRSQYLQLPAALPPRVRALAGDITAAAASRYDAAVAVAGYLQEGYTYSLKTRVPPSGADFTDDFLFGTRQGYCVHFATAMTVLLRSSGIPARYVQGYGPGTAVPGSVPQRYSVTGGDAHAWVEVYFPGAGWVPFDPTPSAAAAAALGAAATDPAAASAPPDTRRSAALHADALTAALPQAGGPDTAPLALAALVLAAAIRWRRSLALLPAVRRAGRLGRERQLRAAAAAWHGLAARYGPPLPGVTAREYADSLAIEDGRLRAAVRGFVRQWETLAYGGAGGGVPLAAASSAGGAVPLPASGSGGGAAPLAASGSAGDAMPSAASVPTGGALPLSHSARMSPSLPSSPPEPPSAADATNAAAFMARCLMITFHLT</sequence>
<dbReference type="Pfam" id="PF11992">
    <property type="entry name" value="TgpA_N"/>
    <property type="match status" value="1"/>
</dbReference>
<dbReference type="Proteomes" id="UP000773462">
    <property type="component" value="Unassembled WGS sequence"/>
</dbReference>
<dbReference type="Pfam" id="PF13559">
    <property type="entry name" value="DUF4129"/>
    <property type="match status" value="1"/>
</dbReference>
<dbReference type="SUPFAM" id="SSF54001">
    <property type="entry name" value="Cysteine proteinases"/>
    <property type="match status" value="1"/>
</dbReference>
<dbReference type="RefSeq" id="WP_209877823.1">
    <property type="nucleotide sequence ID" value="NZ_JAGGLV010000022.1"/>
</dbReference>
<gene>
    <name evidence="4" type="ORF">J2Z70_005160</name>
</gene>
<name>A0ABS4NY40_9BACL</name>
<comment type="caution">
    <text evidence="4">The sequence shown here is derived from an EMBL/GenBank/DDBJ whole genome shotgun (WGS) entry which is preliminary data.</text>
</comment>
<evidence type="ECO:0000256" key="2">
    <source>
        <dbReference type="SAM" id="Phobius"/>
    </source>
</evidence>
<keyword evidence="2" id="KW-0472">Membrane</keyword>
<feature type="domain" description="Transglutaminase-like" evidence="3">
    <location>
        <begin position="541"/>
        <end position="614"/>
    </location>
</feature>
<keyword evidence="5" id="KW-1185">Reference proteome</keyword>
<dbReference type="InterPro" id="IPR038765">
    <property type="entry name" value="Papain-like_cys_pep_sf"/>
</dbReference>
<reference evidence="4 5" key="1">
    <citation type="submission" date="2021-03" db="EMBL/GenBank/DDBJ databases">
        <title>Genomic Encyclopedia of Type Strains, Phase IV (KMG-IV): sequencing the most valuable type-strain genomes for metagenomic binning, comparative biology and taxonomic classification.</title>
        <authorList>
            <person name="Goeker M."/>
        </authorList>
    </citation>
    <scope>NUCLEOTIDE SEQUENCE [LARGE SCALE GENOMIC DNA]</scope>
    <source>
        <strain evidence="4 5">DSM 101953</strain>
    </source>
</reference>
<feature type="transmembrane region" description="Helical" evidence="2">
    <location>
        <begin position="195"/>
        <end position="215"/>
    </location>
</feature>
<feature type="transmembrane region" description="Helical" evidence="2">
    <location>
        <begin position="221"/>
        <end position="240"/>
    </location>
</feature>
<feature type="transmembrane region" description="Helical" evidence="2">
    <location>
        <begin position="252"/>
        <end position="273"/>
    </location>
</feature>
<keyword evidence="2" id="KW-1133">Transmembrane helix</keyword>
<dbReference type="InterPro" id="IPR025403">
    <property type="entry name" value="TgpA-like_C"/>
</dbReference>
<feature type="compositionally biased region" description="Pro residues" evidence="1">
    <location>
        <begin position="1"/>
        <end position="10"/>
    </location>
</feature>
<dbReference type="InterPro" id="IPR021878">
    <property type="entry name" value="TgpA_N"/>
</dbReference>
<feature type="region of interest" description="Disordered" evidence="1">
    <location>
        <begin position="778"/>
        <end position="831"/>
    </location>
</feature>
<dbReference type="Pfam" id="PF01841">
    <property type="entry name" value="Transglut_core"/>
    <property type="match status" value="1"/>
</dbReference>